<dbReference type="EMBL" id="JACSNQ010000020">
    <property type="protein sequence ID" value="MBM6775479.1"/>
    <property type="molecule type" value="Genomic_DNA"/>
</dbReference>
<dbReference type="Proteomes" id="UP000712527">
    <property type="component" value="Unassembled WGS sequence"/>
</dbReference>
<dbReference type="Pfam" id="PF05704">
    <property type="entry name" value="Caps_synth"/>
    <property type="match status" value="1"/>
</dbReference>
<evidence type="ECO:0000313" key="1">
    <source>
        <dbReference type="EMBL" id="MBM6775479.1"/>
    </source>
</evidence>
<keyword evidence="2" id="KW-1185">Reference proteome</keyword>
<comment type="caution">
    <text evidence="1">The sequence shown here is derived from an EMBL/GenBank/DDBJ whole genome shotgun (WGS) entry which is preliminary data.</text>
</comment>
<reference evidence="1 2" key="1">
    <citation type="journal article" date="2021" name="Sci. Rep.">
        <title>The distribution of antibiotic resistance genes in chicken gut microbiota commensals.</title>
        <authorList>
            <person name="Juricova H."/>
            <person name="Matiasovicova J."/>
            <person name="Kubasova T."/>
            <person name="Cejkova D."/>
            <person name="Rychlik I."/>
        </authorList>
    </citation>
    <scope>NUCLEOTIDE SEQUENCE [LARGE SCALE GENOMIC DNA]</scope>
    <source>
        <strain evidence="1 2">An794</strain>
    </source>
</reference>
<dbReference type="SUPFAM" id="SSF53448">
    <property type="entry name" value="Nucleotide-diphospho-sugar transferases"/>
    <property type="match status" value="1"/>
</dbReference>
<gene>
    <name evidence="1" type="ORF">H9X80_08010</name>
</gene>
<dbReference type="RefSeq" id="WP_204793815.1">
    <property type="nucleotide sequence ID" value="NZ_JACSNQ010000020.1"/>
</dbReference>
<protein>
    <submittedName>
        <fullName evidence="1">Capsular polysaccharide synthesis protein</fullName>
    </submittedName>
</protein>
<dbReference type="Gene3D" id="3.90.550.20">
    <property type="match status" value="1"/>
</dbReference>
<proteinExistence type="predicted"/>
<sequence>MANGHNSIRRLVHRTAEEVKASAVIGSRCGVAEGINAFRAKLDLQVMNRNGYKEPPAVKNRLMRKHEAVMTYLEQLLGDYARAYDYRAPLPEVPSNLRNKIWMCWWQGIDNAPEIVKACVSSVQRHSAGREVIIITSDNVNDYASIPEWFLDKVNSGVISRTHLSDLLRFSLLAQYGGIWLDATFYCCRDLSSPVYSAPVFSIKRPDYLHGSIASGYFANYSLGCDDAHRGVFAAFRDFFLEYWRRNDYLIDYLLSDYLIVLAGRHDERAKDSIAAIEPNNPMCDELFKILGDTYDEKKWHCLSESTDLFKLTWKQEFPISALGGETFFAALIKGGLDG</sequence>
<organism evidence="1 2">
    <name type="scientific">Olsenella profusa</name>
    <dbReference type="NCBI Taxonomy" id="138595"/>
    <lineage>
        <taxon>Bacteria</taxon>
        <taxon>Bacillati</taxon>
        <taxon>Actinomycetota</taxon>
        <taxon>Coriobacteriia</taxon>
        <taxon>Coriobacteriales</taxon>
        <taxon>Atopobiaceae</taxon>
        <taxon>Olsenella</taxon>
    </lineage>
</organism>
<evidence type="ECO:0000313" key="2">
    <source>
        <dbReference type="Proteomes" id="UP000712527"/>
    </source>
</evidence>
<name>A0ABS2F3A5_9ACTN</name>
<accession>A0ABS2F3A5</accession>
<dbReference type="InterPro" id="IPR008441">
    <property type="entry name" value="AfumC-like_glycosyl_Trfase"/>
</dbReference>
<dbReference type="InterPro" id="IPR029044">
    <property type="entry name" value="Nucleotide-diphossugar_trans"/>
</dbReference>